<feature type="transmembrane region" description="Helical" evidence="1">
    <location>
        <begin position="271"/>
        <end position="288"/>
    </location>
</feature>
<dbReference type="Pfam" id="PF07695">
    <property type="entry name" value="7TMR-DISM_7TM"/>
    <property type="match status" value="1"/>
</dbReference>
<keyword evidence="5" id="KW-1185">Reference proteome</keyword>
<dbReference type="Pfam" id="PF04397">
    <property type="entry name" value="LytTR"/>
    <property type="match status" value="1"/>
</dbReference>
<dbReference type="InterPro" id="IPR046947">
    <property type="entry name" value="LytR-like"/>
</dbReference>
<reference evidence="4 5" key="1">
    <citation type="submission" date="2016-10" db="EMBL/GenBank/DDBJ databases">
        <authorList>
            <person name="de Groot N.N."/>
        </authorList>
    </citation>
    <scope>NUCLEOTIDE SEQUENCE [LARGE SCALE GENOMIC DNA]</scope>
    <source>
        <strain evidence="4 5">DSM 26130</strain>
    </source>
</reference>
<keyword evidence="2" id="KW-0732">Signal</keyword>
<evidence type="ECO:0000259" key="3">
    <source>
        <dbReference type="PROSITE" id="PS50930"/>
    </source>
</evidence>
<dbReference type="Gene3D" id="2.40.50.1020">
    <property type="entry name" value="LytTr DNA-binding domain"/>
    <property type="match status" value="1"/>
</dbReference>
<dbReference type="Pfam" id="PF07696">
    <property type="entry name" value="7TMR-DISMED2"/>
    <property type="match status" value="1"/>
</dbReference>
<name>A0A1I1R3L2_9BACT</name>
<keyword evidence="4" id="KW-0238">DNA-binding</keyword>
<feature type="signal peptide" evidence="2">
    <location>
        <begin position="1"/>
        <end position="19"/>
    </location>
</feature>
<dbReference type="InterPro" id="IPR011623">
    <property type="entry name" value="7TMR_DISM_rcpt_extracell_dom1"/>
</dbReference>
<dbReference type="AlphaFoldDB" id="A0A1I1R3L2"/>
<keyword evidence="1" id="KW-0472">Membrane</keyword>
<dbReference type="PANTHER" id="PTHR37299:SF1">
    <property type="entry name" value="STAGE 0 SPORULATION PROTEIN A HOMOLOG"/>
    <property type="match status" value="1"/>
</dbReference>
<feature type="transmembrane region" description="Helical" evidence="1">
    <location>
        <begin position="328"/>
        <end position="353"/>
    </location>
</feature>
<dbReference type="Gene3D" id="2.60.40.2380">
    <property type="match status" value="1"/>
</dbReference>
<gene>
    <name evidence="4" type="ORF">SAMN05216167_104226</name>
</gene>
<dbReference type="PANTHER" id="PTHR37299">
    <property type="entry name" value="TRANSCRIPTIONAL REGULATOR-RELATED"/>
    <property type="match status" value="1"/>
</dbReference>
<evidence type="ECO:0000313" key="4">
    <source>
        <dbReference type="EMBL" id="SFD28787.1"/>
    </source>
</evidence>
<dbReference type="OrthoDB" id="908626at2"/>
<evidence type="ECO:0000313" key="5">
    <source>
        <dbReference type="Proteomes" id="UP000198598"/>
    </source>
</evidence>
<organism evidence="4 5">
    <name type="scientific">Spirosoma endophyticum</name>
    <dbReference type="NCBI Taxonomy" id="662367"/>
    <lineage>
        <taxon>Bacteria</taxon>
        <taxon>Pseudomonadati</taxon>
        <taxon>Bacteroidota</taxon>
        <taxon>Cytophagia</taxon>
        <taxon>Cytophagales</taxon>
        <taxon>Cytophagaceae</taxon>
        <taxon>Spirosoma</taxon>
    </lineage>
</organism>
<dbReference type="EMBL" id="FOLQ01000004">
    <property type="protein sequence ID" value="SFD28787.1"/>
    <property type="molecule type" value="Genomic_DNA"/>
</dbReference>
<feature type="transmembrane region" description="Helical" evidence="1">
    <location>
        <begin position="359"/>
        <end position="378"/>
    </location>
</feature>
<accession>A0A1I1R3L2</accession>
<evidence type="ECO:0000256" key="1">
    <source>
        <dbReference type="SAM" id="Phobius"/>
    </source>
</evidence>
<feature type="transmembrane region" description="Helical" evidence="1">
    <location>
        <begin position="204"/>
        <end position="222"/>
    </location>
</feature>
<sequence>MVRLKIILFLIVSALPLMAQPVAHPQASELVELGPKAFILDDPTLQLTFADIASYPDSKFRPSQQEKLNFGHTNSRIWLKFRLENTLPDPLFLLFMTQDVDYVDLYVVSETGAVTQQQSGVLRPFENRYFLTNTIVLPLGQRPRTAFLALRDDNILHFSVLLSTEQPIVSHLQKESLFNGAVMGLMLVMVVINLFVYGLVRDQVYLLYAAYITLSCLTFLSFEGLLYDLLWRSAPALNNGRLYLLVTAMTFGAAVWFSMNFLRTREFLPRFYRYFIGLLSLVVLTTILRLLDVPGLERTFYGLTLLGFVSLLVLGIRTYRQGYRPARYYLLAWSFYIAGAMTSVLGLLDILAFTHVWVVYGYQIGAACEATLLTLALADRLQTYQTEYQSAQQLALQRAGENEELLARTNKLLEEKLQYEHRQEPIPDDMRSLLRSMKEDRDRIRKIAIPTLDGMLLFPIGDITQLEAAGSYTTIYLSNQKTVLASRGLADFEHLCTEGESFFRTHKSHIVNLNHVVKYLRGEGGQVVLDDGSTVDVSRRSKPDLMKRLMGEE</sequence>
<feature type="domain" description="HTH LytTR-type" evidence="3">
    <location>
        <begin position="447"/>
        <end position="552"/>
    </location>
</feature>
<evidence type="ECO:0000256" key="2">
    <source>
        <dbReference type="SAM" id="SignalP"/>
    </source>
</evidence>
<dbReference type="STRING" id="662367.SAMN05216167_104226"/>
<protein>
    <submittedName>
        <fullName evidence="4">LytTr DNA-binding domain-containing protein</fullName>
    </submittedName>
</protein>
<feature type="chain" id="PRO_5011463986" evidence="2">
    <location>
        <begin position="20"/>
        <end position="553"/>
    </location>
</feature>
<dbReference type="Proteomes" id="UP000198598">
    <property type="component" value="Unassembled WGS sequence"/>
</dbReference>
<dbReference type="PROSITE" id="PS50930">
    <property type="entry name" value="HTH_LYTTR"/>
    <property type="match status" value="1"/>
</dbReference>
<dbReference type="InterPro" id="IPR007492">
    <property type="entry name" value="LytTR_DNA-bd_dom"/>
</dbReference>
<feature type="transmembrane region" description="Helical" evidence="1">
    <location>
        <begin position="242"/>
        <end position="259"/>
    </location>
</feature>
<keyword evidence="1" id="KW-1133">Transmembrane helix</keyword>
<feature type="transmembrane region" description="Helical" evidence="1">
    <location>
        <begin position="177"/>
        <end position="197"/>
    </location>
</feature>
<feature type="transmembrane region" description="Helical" evidence="1">
    <location>
        <begin position="300"/>
        <end position="316"/>
    </location>
</feature>
<keyword evidence="1" id="KW-0812">Transmembrane</keyword>
<dbReference type="SMART" id="SM00850">
    <property type="entry name" value="LytTR"/>
    <property type="match status" value="1"/>
</dbReference>
<dbReference type="GO" id="GO:0003677">
    <property type="term" value="F:DNA binding"/>
    <property type="evidence" value="ECO:0007669"/>
    <property type="project" value="UniProtKB-KW"/>
</dbReference>
<dbReference type="GO" id="GO:0000156">
    <property type="term" value="F:phosphorelay response regulator activity"/>
    <property type="evidence" value="ECO:0007669"/>
    <property type="project" value="InterPro"/>
</dbReference>
<dbReference type="InterPro" id="IPR011622">
    <property type="entry name" value="7TMR_DISM_rcpt_extracell_dom2"/>
</dbReference>
<proteinExistence type="predicted"/>